<keyword evidence="2 6" id="KW-0812">Transmembrane</keyword>
<protein>
    <submittedName>
        <fullName evidence="7">Uncharacterized protein</fullName>
    </submittedName>
</protein>
<evidence type="ECO:0000256" key="6">
    <source>
        <dbReference type="SAM" id="Phobius"/>
    </source>
</evidence>
<proteinExistence type="predicted"/>
<feature type="region of interest" description="Disordered" evidence="5">
    <location>
        <begin position="1"/>
        <end position="56"/>
    </location>
</feature>
<evidence type="ECO:0000256" key="5">
    <source>
        <dbReference type="SAM" id="MobiDB-lite"/>
    </source>
</evidence>
<keyword evidence="8" id="KW-1185">Reference proteome</keyword>
<keyword evidence="4 6" id="KW-0472">Membrane</keyword>
<dbReference type="EMBL" id="QJNS01000384">
    <property type="protein sequence ID" value="RYO78437.1"/>
    <property type="molecule type" value="Genomic_DNA"/>
</dbReference>
<dbReference type="InterPro" id="IPR045863">
    <property type="entry name" value="CorA_TM1_TM2"/>
</dbReference>
<feature type="region of interest" description="Disordered" evidence="5">
    <location>
        <begin position="1178"/>
        <end position="1226"/>
    </location>
</feature>
<feature type="compositionally biased region" description="Polar residues" evidence="5">
    <location>
        <begin position="230"/>
        <end position="243"/>
    </location>
</feature>
<feature type="region of interest" description="Disordered" evidence="5">
    <location>
        <begin position="937"/>
        <end position="1010"/>
    </location>
</feature>
<evidence type="ECO:0000313" key="7">
    <source>
        <dbReference type="EMBL" id="RYO78437.1"/>
    </source>
</evidence>
<comment type="caution">
    <text evidence="7">The sequence shown here is derived from an EMBL/GenBank/DDBJ whole genome shotgun (WGS) entry which is preliminary data.</text>
</comment>
<accession>A0ABY0GWF8</accession>
<keyword evidence="3 6" id="KW-1133">Transmembrane helix</keyword>
<evidence type="ECO:0000256" key="3">
    <source>
        <dbReference type="ARBA" id="ARBA00022989"/>
    </source>
</evidence>
<dbReference type="Gene3D" id="1.20.58.340">
    <property type="entry name" value="Magnesium transport protein CorA, transmembrane region"/>
    <property type="match status" value="1"/>
</dbReference>
<feature type="compositionally biased region" description="Polar residues" evidence="5">
    <location>
        <begin position="569"/>
        <end position="578"/>
    </location>
</feature>
<feature type="compositionally biased region" description="Basic and acidic residues" evidence="5">
    <location>
        <begin position="1"/>
        <end position="20"/>
    </location>
</feature>
<evidence type="ECO:0000256" key="2">
    <source>
        <dbReference type="ARBA" id="ARBA00022692"/>
    </source>
</evidence>
<dbReference type="Proteomes" id="UP000294003">
    <property type="component" value="Unassembled WGS sequence"/>
</dbReference>
<evidence type="ECO:0000256" key="4">
    <source>
        <dbReference type="ARBA" id="ARBA00023136"/>
    </source>
</evidence>
<dbReference type="Pfam" id="PF01544">
    <property type="entry name" value="CorA"/>
    <property type="match status" value="1"/>
</dbReference>
<gene>
    <name evidence="7" type="ORF">DL762_008689</name>
</gene>
<evidence type="ECO:0000313" key="8">
    <source>
        <dbReference type="Proteomes" id="UP000294003"/>
    </source>
</evidence>
<feature type="region of interest" description="Disordered" evidence="5">
    <location>
        <begin position="122"/>
        <end position="190"/>
    </location>
</feature>
<feature type="transmembrane region" description="Helical" evidence="6">
    <location>
        <begin position="1130"/>
        <end position="1150"/>
    </location>
</feature>
<comment type="subcellular location">
    <subcellularLocation>
        <location evidence="1">Cell membrane</location>
        <topology evidence="1">Multi-pass membrane protein</topology>
    </subcellularLocation>
</comment>
<feature type="compositionally biased region" description="Low complexity" evidence="5">
    <location>
        <begin position="122"/>
        <end position="139"/>
    </location>
</feature>
<feature type="compositionally biased region" description="Basic and acidic residues" evidence="5">
    <location>
        <begin position="978"/>
        <end position="997"/>
    </location>
</feature>
<feature type="transmembrane region" description="Helical" evidence="6">
    <location>
        <begin position="1094"/>
        <end position="1118"/>
    </location>
</feature>
<organism evidence="7 8">
    <name type="scientific">Monosporascus cannonballus</name>
    <dbReference type="NCBI Taxonomy" id="155416"/>
    <lineage>
        <taxon>Eukaryota</taxon>
        <taxon>Fungi</taxon>
        <taxon>Dikarya</taxon>
        <taxon>Ascomycota</taxon>
        <taxon>Pezizomycotina</taxon>
        <taxon>Sordariomycetes</taxon>
        <taxon>Xylariomycetidae</taxon>
        <taxon>Xylariales</taxon>
        <taxon>Xylariales incertae sedis</taxon>
        <taxon>Monosporascus</taxon>
    </lineage>
</organism>
<sequence length="1240" mass="138868">MQRYGDDDPLLRPIQRRETTPARMMGQPLPPPRQPMNSFGRRASPPPPPQPVIRDGAQMPACYAPYYPGASPQAVPMYYQPHPVQFISVRPQPGTPEPSLMGFSGVPMPGVLLFPIDSSLAGASRSRSGRRTSVGSKGSFRSKARSRSSSPGSRIYADNAIHGPNVPSNRERSRSPSPSPVRKDRRGRYDDYEDDLDIRVTRRRAIMEYVPGADRFEDTAPSTVYSFTPSRMSRAASTQPSTHADNEPSEKDEEDANGGGGGARKEIDYAPRLSYVFESQYSGDHTLGGSHGVKLTANEATRVPDLTTAEQKGIRDLLARVQRKFVKTVQTANGRSVRHMEPACIQHVLPPNSTSKAPDFARRTVTWVCLPYFTLEKYSGLQGAAENSSAFPIETLLQAKFSRAGRERDMRQAVCQSNQTPTGLCFHVAQIWCLVVGNSFLFTYSRMTEEALRGDFIGLSVKSIKEISDAKPRIAISYGQSVLWSIPVEECHTWLDFLSHFREFWPRRLQFFRRKRPVTADNWPRVWNIARHVNDKIMLEMRIGTAPEPPPAGILISKNVDQGVEGDATSGSQSQSPPQLEDLPGPSNAASAKLSPGRKSRGTPGNPKSTAPSTLHIFSCLVGVTHPDFDTIDEEALDDHLREVEDYLLSRTSFSDRRAYDACPEATRDEICAHLEKEGIELSKRTDVQRGRQRDYEARLDIFNAADVVFKFFFPPNVEVPTVRKFWGALRVIITDGRPVASIEGDALQRTAGPLISKYTIRNIRSELRSLCVELQAFNEIFTQSGRHEQAKIAVPKEIVEGWIHLLMGLVYLPKDYDKSDPLVDDAKILIHSGMAAVVRSLSDKSLLDSSVILPLELLSLLSLKLLQDVTVGMPNISECYSACLDVMEANIASKPSDRSREYRISLLMEEISVVQRIIDAQTSVFQSLLSFAPETGRGEGPGVLDEPSRGTYLTPVHHTDSRHRSKESSDTIYYARESTRPRMRSDYREGPTEHSSYDPSSSQIRSRARSYEREEPTAYYYDEILTYVAANPPTDFKLASTDPGGYRVLLLNECLQFLAGRERDFSGFRGWASFLEKVNRNKIDTTKDRHDNAIYAFTIVTVIFLPLSAVASIFGMNTRDVRDMDLDQWAYWAAAVPVTAVVVFLGLLWTGELGNIVRWIQSFSPRRQGYQSLPDDLYYDDYRPPPPPPPPVRQRGYPEELVVEANSERKKGRDDDDIRPTLSGLDHAEPREWLTGLAH</sequence>
<feature type="region of interest" description="Disordered" evidence="5">
    <location>
        <begin position="563"/>
        <end position="612"/>
    </location>
</feature>
<name>A0ABY0GWF8_9PEZI</name>
<feature type="region of interest" description="Disordered" evidence="5">
    <location>
        <begin position="230"/>
        <end position="265"/>
    </location>
</feature>
<dbReference type="PANTHER" id="PTHR46494:SF3">
    <property type="entry name" value="ZINC TRANSPORT PROTEIN ZNTB"/>
    <property type="match status" value="1"/>
</dbReference>
<feature type="compositionally biased region" description="Basic and acidic residues" evidence="5">
    <location>
        <begin position="1207"/>
        <end position="1220"/>
    </location>
</feature>
<dbReference type="PANTHER" id="PTHR46494">
    <property type="entry name" value="CORA FAMILY METAL ION TRANSPORTER (EUROFUNG)"/>
    <property type="match status" value="1"/>
</dbReference>
<reference evidence="7 8" key="1">
    <citation type="submission" date="2018-06" db="EMBL/GenBank/DDBJ databases">
        <title>Complete Genomes of Monosporascus.</title>
        <authorList>
            <person name="Robinson A.J."/>
            <person name="Natvig D.O."/>
        </authorList>
    </citation>
    <scope>NUCLEOTIDE SEQUENCE [LARGE SCALE GENOMIC DNA]</scope>
    <source>
        <strain evidence="7 8">CBS 609.92</strain>
    </source>
</reference>
<dbReference type="InterPro" id="IPR002523">
    <property type="entry name" value="MgTranspt_CorA/ZnTranspt_ZntB"/>
</dbReference>
<evidence type="ECO:0000256" key="1">
    <source>
        <dbReference type="ARBA" id="ARBA00004651"/>
    </source>
</evidence>
<dbReference type="SUPFAM" id="SSF144083">
    <property type="entry name" value="Magnesium transport protein CorA, transmembrane region"/>
    <property type="match status" value="1"/>
</dbReference>